<dbReference type="AlphaFoldDB" id="A0A069QF55"/>
<protein>
    <submittedName>
        <fullName evidence="1">Uncharacterized protein</fullName>
    </submittedName>
</protein>
<gene>
    <name evidence="1" type="ORF">HMPREF1991_02430</name>
</gene>
<dbReference type="EMBL" id="JNGW01000105">
    <property type="protein sequence ID" value="KDR51508.1"/>
    <property type="molecule type" value="Genomic_DNA"/>
</dbReference>
<organism evidence="1 2">
    <name type="scientific">Hoylesella loescheii DSM 19665 = JCM 12249 = ATCC 15930</name>
    <dbReference type="NCBI Taxonomy" id="1122985"/>
    <lineage>
        <taxon>Bacteria</taxon>
        <taxon>Pseudomonadati</taxon>
        <taxon>Bacteroidota</taxon>
        <taxon>Bacteroidia</taxon>
        <taxon>Bacteroidales</taxon>
        <taxon>Prevotellaceae</taxon>
        <taxon>Hoylesella</taxon>
    </lineage>
</organism>
<dbReference type="HOGENOM" id="CLU_2619074_0_0_10"/>
<reference evidence="1 2" key="1">
    <citation type="submission" date="2013-08" db="EMBL/GenBank/DDBJ databases">
        <authorList>
            <person name="Weinstock G."/>
            <person name="Sodergren E."/>
            <person name="Wylie T."/>
            <person name="Fulton L."/>
            <person name="Fulton R."/>
            <person name="Fronick C."/>
            <person name="O'Laughlin M."/>
            <person name="Godfrey J."/>
            <person name="Miner T."/>
            <person name="Herter B."/>
            <person name="Appelbaum E."/>
            <person name="Cordes M."/>
            <person name="Lek S."/>
            <person name="Wollam A."/>
            <person name="Pepin K.H."/>
            <person name="Palsikar V.B."/>
            <person name="Mitreva M."/>
            <person name="Wilson R.K."/>
        </authorList>
    </citation>
    <scope>NUCLEOTIDE SEQUENCE [LARGE SCALE GENOMIC DNA]</scope>
    <source>
        <strain evidence="1 2">ATCC 15930</strain>
    </source>
</reference>
<sequence length="78" mass="8654">MAFATAKVAIILWKQVVAVVFLCGEMADKFYVAGGTDKANQNDDSQLNSPALGVLPNWPFCLLRPVVDVYPQQKTRQR</sequence>
<proteinExistence type="predicted"/>
<evidence type="ECO:0000313" key="2">
    <source>
        <dbReference type="Proteomes" id="UP000027442"/>
    </source>
</evidence>
<keyword evidence="2" id="KW-1185">Reference proteome</keyword>
<comment type="caution">
    <text evidence="1">The sequence shown here is derived from an EMBL/GenBank/DDBJ whole genome shotgun (WGS) entry which is preliminary data.</text>
</comment>
<dbReference type="PATRIC" id="fig|1122985.7.peg.2516"/>
<accession>A0A069QF55</accession>
<name>A0A069QF55_HOYLO</name>
<dbReference type="Proteomes" id="UP000027442">
    <property type="component" value="Unassembled WGS sequence"/>
</dbReference>
<evidence type="ECO:0000313" key="1">
    <source>
        <dbReference type="EMBL" id="KDR51508.1"/>
    </source>
</evidence>